<proteinExistence type="predicted"/>
<comment type="caution">
    <text evidence="2">The sequence shown here is derived from an EMBL/GenBank/DDBJ whole genome shotgun (WGS) entry which is preliminary data.</text>
</comment>
<gene>
    <name evidence="2" type="ORF">D4A47_11185</name>
</gene>
<organism evidence="2 3">
    <name type="scientific">Anaerotruncus massiliensis</name>
    <name type="common">ex Liu et al. 2021</name>
    <dbReference type="NCBI Taxonomy" id="2321404"/>
    <lineage>
        <taxon>Bacteria</taxon>
        <taxon>Bacillati</taxon>
        <taxon>Bacillota</taxon>
        <taxon>Clostridia</taxon>
        <taxon>Eubacteriales</taxon>
        <taxon>Oscillospiraceae</taxon>
        <taxon>Anaerotruncus</taxon>
    </lineage>
</organism>
<reference evidence="2 3" key="1">
    <citation type="submission" date="2018-10" db="EMBL/GenBank/DDBJ databases">
        <title>Anaerotruncus faecis sp. nov., isolated from human feces.</title>
        <authorList>
            <person name="Wang Y.-J."/>
        </authorList>
    </citation>
    <scope>NUCLEOTIDE SEQUENCE [LARGE SCALE GENOMIC DNA]</scope>
    <source>
        <strain evidence="2 3">22A2-44</strain>
    </source>
</reference>
<evidence type="ECO:0000313" key="2">
    <source>
        <dbReference type="EMBL" id="RLL08966.1"/>
    </source>
</evidence>
<dbReference type="Proteomes" id="UP000276301">
    <property type="component" value="Unassembled WGS sequence"/>
</dbReference>
<dbReference type="InterPro" id="IPR048844">
    <property type="entry name" value="LpdD_chaperone-like"/>
</dbReference>
<sequence>MEAGSYRVSRSGITLEARAAALDEGLTVTVGGGRSHIGSVAIAQPRPSLRGDGSVSCTCSVWNQPGHKDEAVARPVAERLCRALNTVVVVTAGVHLPGADAAQIEAVERLAEELAEKLLEDQKPAG</sequence>
<name>A0A498CN95_9FIRM</name>
<protein>
    <recommendedName>
        <fullName evidence="1">Prenylated flavin chaperone LpdD-like domain-containing protein</fullName>
    </recommendedName>
</protein>
<dbReference type="AlphaFoldDB" id="A0A498CN95"/>
<dbReference type="RefSeq" id="WP_121587337.1">
    <property type="nucleotide sequence ID" value="NZ_RCHT01000026.1"/>
</dbReference>
<feature type="domain" description="Prenylated flavin chaperone LpdD-like" evidence="1">
    <location>
        <begin position="11"/>
        <end position="121"/>
    </location>
</feature>
<accession>A0A498CN95</accession>
<keyword evidence="3" id="KW-1185">Reference proteome</keyword>
<evidence type="ECO:0000259" key="1">
    <source>
        <dbReference type="Pfam" id="PF21758"/>
    </source>
</evidence>
<evidence type="ECO:0000313" key="3">
    <source>
        <dbReference type="Proteomes" id="UP000276301"/>
    </source>
</evidence>
<dbReference type="EMBL" id="RCHT01000026">
    <property type="protein sequence ID" value="RLL08966.1"/>
    <property type="molecule type" value="Genomic_DNA"/>
</dbReference>
<dbReference type="Pfam" id="PF21758">
    <property type="entry name" value="PAC_bac"/>
    <property type="match status" value="1"/>
</dbReference>